<dbReference type="Proteomes" id="UP001142810">
    <property type="component" value="Unassembled WGS sequence"/>
</dbReference>
<dbReference type="NCBIfam" id="TIGR03706">
    <property type="entry name" value="exo_poly_only"/>
    <property type="match status" value="1"/>
</dbReference>
<dbReference type="InterPro" id="IPR048950">
    <property type="entry name" value="Ppx_GppA_C"/>
</dbReference>
<evidence type="ECO:0000256" key="6">
    <source>
        <dbReference type="ARBA" id="ARBA00020416"/>
    </source>
</evidence>
<dbReference type="SUPFAM" id="SSF109604">
    <property type="entry name" value="HD-domain/PDEase-like"/>
    <property type="match status" value="1"/>
</dbReference>
<accession>A0ABT3P9Q1</accession>
<feature type="domain" description="Ppx/GppA phosphatase N-terminal" evidence="11">
    <location>
        <begin position="36"/>
        <end position="319"/>
    </location>
</feature>
<comment type="caution">
    <text evidence="13">The sequence shown here is derived from an EMBL/GenBank/DDBJ whole genome shotgun (WGS) entry which is preliminary data.</text>
</comment>
<dbReference type="InterPro" id="IPR022371">
    <property type="entry name" value="Exopolyphosphatase"/>
</dbReference>
<dbReference type="PANTHER" id="PTHR30005:SF14">
    <property type="entry name" value="EXOPOLYPHOSPHATASE"/>
    <property type="match status" value="1"/>
</dbReference>
<dbReference type="PIRSF" id="PIRSF001267">
    <property type="entry name" value="Pyrophosphatase_GppA_Ppx"/>
    <property type="match status" value="1"/>
</dbReference>
<evidence type="ECO:0000313" key="13">
    <source>
        <dbReference type="EMBL" id="MCW8109484.1"/>
    </source>
</evidence>
<dbReference type="Gene3D" id="3.30.420.40">
    <property type="match status" value="1"/>
</dbReference>
<evidence type="ECO:0000256" key="10">
    <source>
        <dbReference type="ARBA" id="ARBA00047607"/>
    </source>
</evidence>
<reference evidence="13" key="1">
    <citation type="submission" date="2022-11" db="EMBL/GenBank/DDBJ databases">
        <title>Alteromonas sp. nov., isolated from sea water of the Qingdao.</title>
        <authorList>
            <person name="Wang Q."/>
        </authorList>
    </citation>
    <scope>NUCLEOTIDE SEQUENCE</scope>
    <source>
        <strain evidence="13">ASW11-7</strain>
    </source>
</reference>
<proteinExistence type="inferred from homology"/>
<dbReference type="SUPFAM" id="SSF53067">
    <property type="entry name" value="Actin-like ATPase domain"/>
    <property type="match status" value="2"/>
</dbReference>
<dbReference type="GO" id="GO:0004309">
    <property type="term" value="F:exopolyphosphatase activity"/>
    <property type="evidence" value="ECO:0007669"/>
    <property type="project" value="UniProtKB-EC"/>
</dbReference>
<evidence type="ECO:0000256" key="2">
    <source>
        <dbReference type="ARBA" id="ARBA00004202"/>
    </source>
</evidence>
<comment type="cofactor">
    <cofactor evidence="1">
        <name>Mg(2+)</name>
        <dbReference type="ChEBI" id="CHEBI:18420"/>
    </cofactor>
</comment>
<organism evidence="13 14">
    <name type="scientific">Alteromonas aquimaris</name>
    <dbReference type="NCBI Taxonomy" id="2998417"/>
    <lineage>
        <taxon>Bacteria</taxon>
        <taxon>Pseudomonadati</taxon>
        <taxon>Pseudomonadota</taxon>
        <taxon>Gammaproteobacteria</taxon>
        <taxon>Alteromonadales</taxon>
        <taxon>Alteromonadaceae</taxon>
        <taxon>Alteromonas/Salinimonas group</taxon>
        <taxon>Alteromonas</taxon>
    </lineage>
</organism>
<evidence type="ECO:0000256" key="1">
    <source>
        <dbReference type="ARBA" id="ARBA00001946"/>
    </source>
</evidence>
<comment type="subunit">
    <text evidence="4">Homodimer.</text>
</comment>
<dbReference type="RefSeq" id="WP_265618265.1">
    <property type="nucleotide sequence ID" value="NZ_JAPFRD010000011.1"/>
</dbReference>
<feature type="domain" description="Ppx/GppA phosphatase C-terminal" evidence="12">
    <location>
        <begin position="326"/>
        <end position="500"/>
    </location>
</feature>
<comment type="catalytic activity">
    <reaction evidence="10">
        <text>[phosphate](n) + H2O = [phosphate](n-1) + phosphate + H(+)</text>
        <dbReference type="Rhea" id="RHEA:21528"/>
        <dbReference type="Rhea" id="RHEA-COMP:9859"/>
        <dbReference type="Rhea" id="RHEA-COMP:14279"/>
        <dbReference type="ChEBI" id="CHEBI:15377"/>
        <dbReference type="ChEBI" id="CHEBI:15378"/>
        <dbReference type="ChEBI" id="CHEBI:16838"/>
        <dbReference type="ChEBI" id="CHEBI:43474"/>
        <dbReference type="EC" id="3.6.1.11"/>
    </reaction>
</comment>
<dbReference type="EC" id="3.6.1.11" evidence="5"/>
<dbReference type="EMBL" id="JAPFRD010000011">
    <property type="protein sequence ID" value="MCW8109484.1"/>
    <property type="molecule type" value="Genomic_DNA"/>
</dbReference>
<dbReference type="PANTHER" id="PTHR30005">
    <property type="entry name" value="EXOPOLYPHOSPHATASE"/>
    <property type="match status" value="1"/>
</dbReference>
<dbReference type="InterPro" id="IPR050273">
    <property type="entry name" value="GppA/Ppx_hydrolase"/>
</dbReference>
<keyword evidence="14" id="KW-1185">Reference proteome</keyword>
<keyword evidence="7" id="KW-1003">Cell membrane</keyword>
<dbReference type="Pfam" id="PF02541">
    <property type="entry name" value="Ppx-GppA"/>
    <property type="match status" value="1"/>
</dbReference>
<dbReference type="InterPro" id="IPR043129">
    <property type="entry name" value="ATPase_NBD"/>
</dbReference>
<name>A0ABT3P9Q1_9ALTE</name>
<dbReference type="Pfam" id="PF21447">
    <property type="entry name" value="Ppx-GppA_III"/>
    <property type="match status" value="1"/>
</dbReference>
<evidence type="ECO:0000256" key="4">
    <source>
        <dbReference type="ARBA" id="ARBA00011738"/>
    </source>
</evidence>
<keyword evidence="9" id="KW-0472">Membrane</keyword>
<gene>
    <name evidence="13" type="primary">ppx</name>
    <name evidence="13" type="ORF">OPS25_13320</name>
</gene>
<evidence type="ECO:0000256" key="3">
    <source>
        <dbReference type="ARBA" id="ARBA00007125"/>
    </source>
</evidence>
<dbReference type="InterPro" id="IPR003695">
    <property type="entry name" value="Ppx_GppA_N"/>
</dbReference>
<evidence type="ECO:0000256" key="7">
    <source>
        <dbReference type="ARBA" id="ARBA00022475"/>
    </source>
</evidence>
<dbReference type="Gene3D" id="3.30.420.150">
    <property type="entry name" value="Exopolyphosphatase. Domain 2"/>
    <property type="match status" value="1"/>
</dbReference>
<evidence type="ECO:0000259" key="11">
    <source>
        <dbReference type="Pfam" id="PF02541"/>
    </source>
</evidence>
<evidence type="ECO:0000256" key="8">
    <source>
        <dbReference type="ARBA" id="ARBA00022801"/>
    </source>
</evidence>
<evidence type="ECO:0000256" key="9">
    <source>
        <dbReference type="ARBA" id="ARBA00023136"/>
    </source>
</evidence>
<evidence type="ECO:0000313" key="14">
    <source>
        <dbReference type="Proteomes" id="UP001142810"/>
    </source>
</evidence>
<sequence length="513" mass="57092">MNKQKVSQSTAFEEAELREVTKVAALDIGSNSFHLVVARIVAGSVQILHTVKQKVRLAQGLDENDVLSPEAIERGLAMLRIAADTLQGFEPDSVRIVATHTLRKAANAKQFIKAAKAVIPYPIEVISGTEEARLIYSGVAHTHHHEGKRLVIDIGGGSTEFVIGEGFEPKLCRSIQMGCVSYTRRFFANGELNGKAFEKAITSAEQELELIEGKYQAMGWELCIGTSGTIKTLFRLAQIERPNGHDIPVTLKSLKNLMKRFVECGQADKLSFAGLSEDRKPVIAAGLAILIGIFKTLKIENLLYSSAALREGVIYEMEDTMHHQDIRARTATSLASRYDVDTAQANLVFNTAMTLFDACANSWKLKGSEYKSMLGWAALLHEVGLQINSRGVQRHSAYILANADMPGFTQEQQELLATLVGNHRKKIRAQDFGEFNQYDSELVCKLIVLLRLAVILNIKRQLNYLPEIDISAGKTSCTLQFPQHWFVHRPIIAADLEQEQQYWQVLDLTLMIK</sequence>
<comment type="subcellular location">
    <subcellularLocation>
        <location evidence="2">Cell membrane</location>
        <topology evidence="2">Peripheral membrane protein</topology>
    </subcellularLocation>
</comment>
<evidence type="ECO:0000256" key="5">
    <source>
        <dbReference type="ARBA" id="ARBA00012451"/>
    </source>
</evidence>
<dbReference type="InterPro" id="IPR030673">
    <property type="entry name" value="PyroPPase_GppA_Ppx"/>
</dbReference>
<comment type="similarity">
    <text evidence="3">Belongs to the GppA/Ppx family.</text>
</comment>
<keyword evidence="8 13" id="KW-0378">Hydrolase</keyword>
<dbReference type="Gene3D" id="1.10.3210.10">
    <property type="entry name" value="Hypothetical protein af1432"/>
    <property type="match status" value="1"/>
</dbReference>
<protein>
    <recommendedName>
        <fullName evidence="6">Exopolyphosphatase</fullName>
        <ecNumber evidence="5">3.6.1.11</ecNumber>
    </recommendedName>
</protein>
<evidence type="ECO:0000259" key="12">
    <source>
        <dbReference type="Pfam" id="PF21447"/>
    </source>
</evidence>